<dbReference type="Gene3D" id="3.80.10.10">
    <property type="entry name" value="Ribonuclease Inhibitor"/>
    <property type="match status" value="1"/>
</dbReference>
<dbReference type="SUPFAM" id="SSF52540">
    <property type="entry name" value="P-loop containing nucleoside triphosphate hydrolases"/>
    <property type="match status" value="1"/>
</dbReference>
<reference evidence="11 12" key="1">
    <citation type="submission" date="2019-09" db="EMBL/GenBank/DDBJ databases">
        <title>A chromosome-level genome assembly of the Chinese tupelo Nyssa sinensis.</title>
        <authorList>
            <person name="Yang X."/>
            <person name="Kang M."/>
            <person name="Yang Y."/>
            <person name="Xiong H."/>
            <person name="Wang M."/>
            <person name="Zhang Z."/>
            <person name="Wang Z."/>
            <person name="Wu H."/>
            <person name="Ma T."/>
            <person name="Liu J."/>
            <person name="Xi Z."/>
        </authorList>
    </citation>
    <scope>NUCLEOTIDE SEQUENCE [LARGE SCALE GENOMIC DNA]</scope>
    <source>
        <strain evidence="11">J267</strain>
        <tissue evidence="11">Leaf</tissue>
    </source>
</reference>
<dbReference type="InterPro" id="IPR044974">
    <property type="entry name" value="Disease_R_plants"/>
</dbReference>
<evidence type="ECO:0000256" key="1">
    <source>
        <dbReference type="ARBA" id="ARBA00008894"/>
    </source>
</evidence>
<keyword evidence="12" id="KW-1185">Reference proteome</keyword>
<feature type="domain" description="NB-ARC" evidence="7">
    <location>
        <begin position="114"/>
        <end position="291"/>
    </location>
</feature>
<dbReference type="InterPro" id="IPR038005">
    <property type="entry name" value="RX-like_CC"/>
</dbReference>
<evidence type="ECO:0000256" key="3">
    <source>
        <dbReference type="ARBA" id="ARBA00022737"/>
    </source>
</evidence>
<dbReference type="Pfam" id="PF00931">
    <property type="entry name" value="NB-ARC"/>
    <property type="match status" value="1"/>
</dbReference>
<feature type="domain" description="Disease resistance protein winged helix" evidence="9">
    <location>
        <begin position="378"/>
        <end position="449"/>
    </location>
</feature>
<dbReference type="GO" id="GO:0043531">
    <property type="term" value="F:ADP binding"/>
    <property type="evidence" value="ECO:0007669"/>
    <property type="project" value="InterPro"/>
</dbReference>
<gene>
    <name evidence="11" type="ORF">F0562_007435</name>
</gene>
<keyword evidence="6" id="KW-0067">ATP-binding</keyword>
<keyword evidence="5" id="KW-0611">Plant defense</keyword>
<dbReference type="InterPro" id="IPR042197">
    <property type="entry name" value="Apaf_helical"/>
</dbReference>
<keyword evidence="3" id="KW-0677">Repeat</keyword>
<dbReference type="Gene3D" id="3.40.50.300">
    <property type="entry name" value="P-loop containing nucleotide triphosphate hydrolases"/>
    <property type="match status" value="1"/>
</dbReference>
<dbReference type="Gene3D" id="1.20.5.4130">
    <property type="match status" value="1"/>
</dbReference>
<dbReference type="PANTHER" id="PTHR23155">
    <property type="entry name" value="DISEASE RESISTANCE PROTEIN RP"/>
    <property type="match status" value="1"/>
</dbReference>
<dbReference type="GO" id="GO:0098542">
    <property type="term" value="P:defense response to other organism"/>
    <property type="evidence" value="ECO:0007669"/>
    <property type="project" value="TreeGrafter"/>
</dbReference>
<dbReference type="PRINTS" id="PR00364">
    <property type="entry name" value="DISEASERSIST"/>
</dbReference>
<evidence type="ECO:0000256" key="4">
    <source>
        <dbReference type="ARBA" id="ARBA00022741"/>
    </source>
</evidence>
<feature type="domain" description="Disease resistance N-terminal" evidence="8">
    <location>
        <begin position="5"/>
        <end position="89"/>
    </location>
</feature>
<dbReference type="GO" id="GO:0005524">
    <property type="term" value="F:ATP binding"/>
    <property type="evidence" value="ECO:0007669"/>
    <property type="project" value="UniProtKB-KW"/>
</dbReference>
<dbReference type="InterPro" id="IPR002182">
    <property type="entry name" value="NB-ARC"/>
</dbReference>
<dbReference type="InterPro" id="IPR027417">
    <property type="entry name" value="P-loop_NTPase"/>
</dbReference>
<dbReference type="OrthoDB" id="690341at2759"/>
<name>A0A5J5A538_9ASTE</name>
<sequence>MAESAVTFLLNKIAALQREEIKLMTGFWGDVRYIKDELERMRAFLREADAKEESDQEIKVWVKQVRDVVYDTEDVLDESTLHLEGSSSTITSSTWHERRGDALLLEEAELVGIDKHKTKLIGFLVDNEHSLKVISVVGMGGMGKTTLVKKVYDDANVRKHFQTHVWITVSQSFIIEELLKNIIEQLYGGIKQRVHKRISSMDNTGLKMEINKFLHQTRYLLVLDDVWSTLAWEALKCAFPNNNCGSRIMLTTRIVDTASTSCTNFHGNEYHMDPLSRKESWTLFCKKTFRVDYCPPHLKELCRGILKRCEGLPLAIVAISGLLSTKDTRRVDEWEIIHPSLGAELEGNDKLGSMKKILSLSYNDLPYYLKACFLYFSIFPEDDQIKCKRLIRLWIAEGFVEGKAGQTPEEVAEGYLEELVNRSLIQIARRTRNGRVSTCRTDDLLREIILSKSREQNFATVANKNNTRLLEKIRRLSIHERLRNIQQSKSISQVRSLFLFRVADSQDESPVAALFSGGLKLLRVLDLEGAPLEIFPSEVVNLFNLRYLSLRGTKVKKIPSSIRRLQHLETLDLKHTYVTELPVEILKLQQPRHLLVYRYQKRSSSPFHSTYGFKAPPGMGCLTSLQKLCFVEAIQGSDILRELGRLTQLRRLGITKLRREDGMELCSSIQKLGVLRSLDINSINDDEIIDIQCMSAPPQYLQRLWLQGCLEMLPPWILSLHSLVKLRLRWSQLGYDPLESLQALPNLSELQLRQAYSGDELHFNAGGFQGLKVLHLHDLKGLRRVIVEDKAMPSLEELRIIGCELLEAMPSGIEFLTKLKSMAFADMDNELIRKLQSKQGDDYSKIMNIPEVYYTYSERGRWKQIYL</sequence>
<protein>
    <recommendedName>
        <fullName evidence="13">AAA+ ATPase domain-containing protein</fullName>
    </recommendedName>
</protein>
<evidence type="ECO:0000259" key="8">
    <source>
        <dbReference type="Pfam" id="PF18052"/>
    </source>
</evidence>
<evidence type="ECO:0000259" key="7">
    <source>
        <dbReference type="Pfam" id="PF00931"/>
    </source>
</evidence>
<accession>A0A5J5A538</accession>
<evidence type="ECO:0000256" key="6">
    <source>
        <dbReference type="ARBA" id="ARBA00022840"/>
    </source>
</evidence>
<evidence type="ECO:0000256" key="5">
    <source>
        <dbReference type="ARBA" id="ARBA00022821"/>
    </source>
</evidence>
<evidence type="ECO:0000313" key="12">
    <source>
        <dbReference type="Proteomes" id="UP000325577"/>
    </source>
</evidence>
<evidence type="ECO:0000259" key="9">
    <source>
        <dbReference type="Pfam" id="PF23559"/>
    </source>
</evidence>
<dbReference type="Gene3D" id="1.10.10.10">
    <property type="entry name" value="Winged helix-like DNA-binding domain superfamily/Winged helix DNA-binding domain"/>
    <property type="match status" value="1"/>
</dbReference>
<dbReference type="Pfam" id="PF23559">
    <property type="entry name" value="WHD_DRP"/>
    <property type="match status" value="1"/>
</dbReference>
<evidence type="ECO:0008006" key="13">
    <source>
        <dbReference type="Google" id="ProtNLM"/>
    </source>
</evidence>
<evidence type="ECO:0000256" key="2">
    <source>
        <dbReference type="ARBA" id="ARBA00022614"/>
    </source>
</evidence>
<dbReference type="Pfam" id="PF23598">
    <property type="entry name" value="LRR_14"/>
    <property type="match status" value="1"/>
</dbReference>
<dbReference type="InterPro" id="IPR055414">
    <property type="entry name" value="LRR_R13L4/SHOC2-like"/>
</dbReference>
<dbReference type="AlphaFoldDB" id="A0A5J5A538"/>
<dbReference type="InterPro" id="IPR032675">
    <property type="entry name" value="LRR_dom_sf"/>
</dbReference>
<keyword evidence="2" id="KW-0433">Leucine-rich repeat</keyword>
<dbReference type="Gene3D" id="1.10.8.430">
    <property type="entry name" value="Helical domain of apoptotic protease-activating factors"/>
    <property type="match status" value="1"/>
</dbReference>
<organism evidence="11 12">
    <name type="scientific">Nyssa sinensis</name>
    <dbReference type="NCBI Taxonomy" id="561372"/>
    <lineage>
        <taxon>Eukaryota</taxon>
        <taxon>Viridiplantae</taxon>
        <taxon>Streptophyta</taxon>
        <taxon>Embryophyta</taxon>
        <taxon>Tracheophyta</taxon>
        <taxon>Spermatophyta</taxon>
        <taxon>Magnoliopsida</taxon>
        <taxon>eudicotyledons</taxon>
        <taxon>Gunneridae</taxon>
        <taxon>Pentapetalae</taxon>
        <taxon>asterids</taxon>
        <taxon>Cornales</taxon>
        <taxon>Nyssaceae</taxon>
        <taxon>Nyssa</taxon>
    </lineage>
</organism>
<dbReference type="SUPFAM" id="SSF52058">
    <property type="entry name" value="L domain-like"/>
    <property type="match status" value="1"/>
</dbReference>
<comment type="similarity">
    <text evidence="1">Belongs to the disease resistance NB-LRR family.</text>
</comment>
<dbReference type="Proteomes" id="UP000325577">
    <property type="component" value="Linkage Group LG3"/>
</dbReference>
<dbReference type="InterPro" id="IPR058922">
    <property type="entry name" value="WHD_DRP"/>
</dbReference>
<dbReference type="FunFam" id="3.40.50.300:FF:001091">
    <property type="entry name" value="Probable disease resistance protein At1g61300"/>
    <property type="match status" value="1"/>
</dbReference>
<evidence type="ECO:0000313" key="11">
    <source>
        <dbReference type="EMBL" id="KAA8525580.1"/>
    </source>
</evidence>
<dbReference type="CDD" id="cd14798">
    <property type="entry name" value="RX-CC_like"/>
    <property type="match status" value="1"/>
</dbReference>
<dbReference type="InterPro" id="IPR041118">
    <property type="entry name" value="Rx_N"/>
</dbReference>
<feature type="domain" description="Disease resistance R13L4/SHOC-2-like LRR" evidence="10">
    <location>
        <begin position="493"/>
        <end position="821"/>
    </location>
</feature>
<keyword evidence="4" id="KW-0547">Nucleotide-binding</keyword>
<dbReference type="EMBL" id="CM018046">
    <property type="protein sequence ID" value="KAA8525580.1"/>
    <property type="molecule type" value="Genomic_DNA"/>
</dbReference>
<evidence type="ECO:0000259" key="10">
    <source>
        <dbReference type="Pfam" id="PF23598"/>
    </source>
</evidence>
<dbReference type="FunFam" id="1.10.10.10:FF:000322">
    <property type="entry name" value="Probable disease resistance protein At1g63360"/>
    <property type="match status" value="1"/>
</dbReference>
<dbReference type="Pfam" id="PF18052">
    <property type="entry name" value="Rx_N"/>
    <property type="match status" value="1"/>
</dbReference>
<proteinExistence type="inferred from homology"/>
<dbReference type="InterPro" id="IPR036388">
    <property type="entry name" value="WH-like_DNA-bd_sf"/>
</dbReference>
<dbReference type="PANTHER" id="PTHR23155:SF1205">
    <property type="entry name" value="DISEASE RESISTANCE PROTEIN RPM1"/>
    <property type="match status" value="1"/>
</dbReference>
<dbReference type="GO" id="GO:0051607">
    <property type="term" value="P:defense response to virus"/>
    <property type="evidence" value="ECO:0007669"/>
    <property type="project" value="UniProtKB-ARBA"/>
</dbReference>